<protein>
    <submittedName>
        <fullName evidence="4">Peptidase M15B and M15C DD-carboxypeptidase VanY/endolysin</fullName>
    </submittedName>
</protein>
<keyword evidence="4" id="KW-0378">Hydrolase</keyword>
<feature type="domain" description="Dockerin" evidence="3">
    <location>
        <begin position="27"/>
        <end position="95"/>
    </location>
</feature>
<dbReference type="STRING" id="697329.Rumal_2959"/>
<dbReference type="eggNOG" id="COG1876">
    <property type="taxonomic scope" value="Bacteria"/>
</dbReference>
<dbReference type="InterPro" id="IPR002105">
    <property type="entry name" value="Dockerin_1_rpt"/>
</dbReference>
<feature type="signal peptide" evidence="2">
    <location>
        <begin position="1"/>
        <end position="28"/>
    </location>
</feature>
<dbReference type="SUPFAM" id="SSF55166">
    <property type="entry name" value="Hedgehog/DD-peptidase"/>
    <property type="match status" value="1"/>
</dbReference>
<evidence type="ECO:0000313" key="5">
    <source>
        <dbReference type="Proteomes" id="UP000006919"/>
    </source>
</evidence>
<dbReference type="GO" id="GO:0004553">
    <property type="term" value="F:hydrolase activity, hydrolyzing O-glycosyl compounds"/>
    <property type="evidence" value="ECO:0007669"/>
    <property type="project" value="InterPro"/>
</dbReference>
<keyword evidence="4" id="KW-0645">Protease</keyword>
<keyword evidence="2" id="KW-0732">Signal</keyword>
<dbReference type="InterPro" id="IPR018247">
    <property type="entry name" value="EF_Hand_1_Ca_BS"/>
</dbReference>
<dbReference type="InterPro" id="IPR052179">
    <property type="entry name" value="DD-CPase-like"/>
</dbReference>
<keyword evidence="4" id="KW-0121">Carboxypeptidase</keyword>
<dbReference type="SUPFAM" id="SSF63446">
    <property type="entry name" value="Type I dockerin domain"/>
    <property type="match status" value="1"/>
</dbReference>
<dbReference type="InterPro" id="IPR016134">
    <property type="entry name" value="Dockerin_dom"/>
</dbReference>
<feature type="chain" id="PRO_5003210200" evidence="2">
    <location>
        <begin position="29"/>
        <end position="287"/>
    </location>
</feature>
<dbReference type="PROSITE" id="PS00018">
    <property type="entry name" value="EF_HAND_1"/>
    <property type="match status" value="2"/>
</dbReference>
<name>E6UJ77_RUMA7</name>
<sequence precursor="true">MKKDIRKITSAAIAVAAAVVTGTVCAFAAGNGDVNGDGKVTSTDVVSIGAHVKGKRVLSENAAAAADVNGDGSITATDITKLAAHIKGKRSLSGYVPPEPQPEPEPEPKGPVITVKNGVTYVDGILIVNKSYALPRNYGNGLTSATQKAFNAMQAGAKNDGITLWICSGFRSYNTQYDLYWSYVNRDGQKAADTYSARPGHSEHQSGLAIDINNASTSFNGTREAKWIAAHCAEYGFILRYPKGKEKKTGFMYESWHVRYVGKDLAKKITKSGLCLEEYLGIDSYYH</sequence>
<dbReference type="Pfam" id="PF02557">
    <property type="entry name" value="VanY"/>
    <property type="match status" value="1"/>
</dbReference>
<evidence type="ECO:0000259" key="3">
    <source>
        <dbReference type="PROSITE" id="PS51766"/>
    </source>
</evidence>
<reference evidence="4 5" key="1">
    <citation type="journal article" date="2011" name="J. Bacteriol.">
        <title>Complete genome of the cellulolytic ruminal bacterium Ruminococcus albus 7.</title>
        <authorList>
            <person name="Suen G."/>
            <person name="Stevenson D.M."/>
            <person name="Bruce D.C."/>
            <person name="Chertkov O."/>
            <person name="Copeland A."/>
            <person name="Cheng J.F."/>
            <person name="Detter C."/>
            <person name="Detter J.C."/>
            <person name="Goodwin L.A."/>
            <person name="Han C.S."/>
            <person name="Hauser L.J."/>
            <person name="Ivanova N.N."/>
            <person name="Kyrpides N.C."/>
            <person name="Land M.L."/>
            <person name="Lapidus A."/>
            <person name="Lucas S."/>
            <person name="Ovchinnikova G."/>
            <person name="Pitluck S."/>
            <person name="Tapia R."/>
            <person name="Woyke T."/>
            <person name="Boyum J."/>
            <person name="Mead D."/>
            <person name="Weimer P.J."/>
        </authorList>
    </citation>
    <scope>NUCLEOTIDE SEQUENCE [LARGE SCALE GENOMIC DNA]</scope>
    <source>
        <strain evidence="5">ATCC 27210 / DSM 20455 / JCM 14654 / NCDO 2250 / 7</strain>
    </source>
</reference>
<dbReference type="GO" id="GO:0000272">
    <property type="term" value="P:polysaccharide catabolic process"/>
    <property type="evidence" value="ECO:0007669"/>
    <property type="project" value="InterPro"/>
</dbReference>
<dbReference type="PANTHER" id="PTHR34385">
    <property type="entry name" value="D-ALANYL-D-ALANINE CARBOXYPEPTIDASE"/>
    <property type="match status" value="1"/>
</dbReference>
<evidence type="ECO:0000313" key="4">
    <source>
        <dbReference type="EMBL" id="ADU23425.1"/>
    </source>
</evidence>
<dbReference type="PANTHER" id="PTHR34385:SF1">
    <property type="entry name" value="PEPTIDOGLYCAN L-ALANYL-D-GLUTAMATE ENDOPEPTIDASE CWLK"/>
    <property type="match status" value="1"/>
</dbReference>
<dbReference type="Gene3D" id="1.10.1330.10">
    <property type="entry name" value="Dockerin domain"/>
    <property type="match status" value="1"/>
</dbReference>
<dbReference type="InterPro" id="IPR003709">
    <property type="entry name" value="VanY-like_core_dom"/>
</dbReference>
<dbReference type="AlphaFoldDB" id="E6UJ77"/>
<gene>
    <name evidence="4" type="ordered locus">Rumal_2959</name>
</gene>
<dbReference type="Proteomes" id="UP000006919">
    <property type="component" value="Chromosome"/>
</dbReference>
<dbReference type="PROSITE" id="PS51766">
    <property type="entry name" value="DOCKERIN"/>
    <property type="match status" value="1"/>
</dbReference>
<dbReference type="Gene3D" id="3.30.1380.10">
    <property type="match status" value="1"/>
</dbReference>
<feature type="region of interest" description="Disordered" evidence="1">
    <location>
        <begin position="91"/>
        <end position="111"/>
    </location>
</feature>
<dbReference type="CDD" id="cd14852">
    <property type="entry name" value="LD-carboxypeptidase"/>
    <property type="match status" value="1"/>
</dbReference>
<organism evidence="4 5">
    <name type="scientific">Ruminococcus albus (strain ATCC 27210 / DSM 20455 / JCM 14654 / NCDO 2250 / 7)</name>
    <dbReference type="NCBI Taxonomy" id="697329"/>
    <lineage>
        <taxon>Bacteria</taxon>
        <taxon>Bacillati</taxon>
        <taxon>Bacillota</taxon>
        <taxon>Clostridia</taxon>
        <taxon>Eubacteriales</taxon>
        <taxon>Oscillospiraceae</taxon>
        <taxon>Ruminococcus</taxon>
    </lineage>
</organism>
<dbReference type="RefSeq" id="WP_013499534.1">
    <property type="nucleotide sequence ID" value="NC_014833.1"/>
</dbReference>
<dbReference type="InterPro" id="IPR009045">
    <property type="entry name" value="Zn_M74/Hedgehog-like"/>
</dbReference>
<accession>E6UJ77</accession>
<dbReference type="EMBL" id="CP002403">
    <property type="protein sequence ID" value="ADU23425.1"/>
    <property type="molecule type" value="Genomic_DNA"/>
</dbReference>
<dbReference type="HOGENOM" id="CLU_054193_1_1_9"/>
<dbReference type="CDD" id="cd14256">
    <property type="entry name" value="Dockerin_I"/>
    <property type="match status" value="1"/>
</dbReference>
<proteinExistence type="predicted"/>
<evidence type="ECO:0000256" key="2">
    <source>
        <dbReference type="SAM" id="SignalP"/>
    </source>
</evidence>
<dbReference type="MEROPS" id="M15.024"/>
<dbReference type="KEGG" id="ral:Rumal_2959"/>
<dbReference type="OrthoDB" id="9792074at2"/>
<dbReference type="InterPro" id="IPR036439">
    <property type="entry name" value="Dockerin_dom_sf"/>
</dbReference>
<dbReference type="InterPro" id="IPR058193">
    <property type="entry name" value="VanY/YodJ_core_dom"/>
</dbReference>
<dbReference type="GO" id="GO:0006508">
    <property type="term" value="P:proteolysis"/>
    <property type="evidence" value="ECO:0007669"/>
    <property type="project" value="InterPro"/>
</dbReference>
<dbReference type="Pfam" id="PF00404">
    <property type="entry name" value="Dockerin_1"/>
    <property type="match status" value="1"/>
</dbReference>
<dbReference type="GO" id="GO:0004180">
    <property type="term" value="F:carboxypeptidase activity"/>
    <property type="evidence" value="ECO:0007669"/>
    <property type="project" value="UniProtKB-KW"/>
</dbReference>
<evidence type="ECO:0000256" key="1">
    <source>
        <dbReference type="SAM" id="MobiDB-lite"/>
    </source>
</evidence>